<evidence type="ECO:0000313" key="3">
    <source>
        <dbReference type="EMBL" id="MCX4150083.1"/>
    </source>
</evidence>
<feature type="transmembrane region" description="Helical" evidence="2">
    <location>
        <begin position="12"/>
        <end position="31"/>
    </location>
</feature>
<dbReference type="AlphaFoldDB" id="A0AAP5BK76"/>
<keyword evidence="5" id="KW-1185">Reference proteome</keyword>
<sequence>MATFLAWCDAHSWVFDGIGVAALGWLGLLIFRRRAAKKARSQKQSVKGGTAYQAGRDIKIKK</sequence>
<keyword evidence="2" id="KW-1133">Transmembrane helix</keyword>
<protein>
    <submittedName>
        <fullName evidence="4">Uncharacterized protein</fullName>
    </submittedName>
</protein>
<dbReference type="EMBL" id="JAPKHW010000036">
    <property type="protein sequence ID" value="MCX4150083.1"/>
    <property type="molecule type" value="Genomic_DNA"/>
</dbReference>
<gene>
    <name evidence="4" type="ORF">NIE36_32660</name>
    <name evidence="3" type="ORF">OSB80_32725</name>
</gene>
<keyword evidence="2" id="KW-0812">Transmembrane</keyword>
<organism evidence="4 6">
    <name type="scientific">Paraburkholderia madseniana</name>
    <dbReference type="NCBI Taxonomy" id="2599607"/>
    <lineage>
        <taxon>Bacteria</taxon>
        <taxon>Pseudomonadati</taxon>
        <taxon>Pseudomonadota</taxon>
        <taxon>Betaproteobacteria</taxon>
        <taxon>Burkholderiales</taxon>
        <taxon>Burkholderiaceae</taxon>
        <taxon>Paraburkholderia</taxon>
    </lineage>
</organism>
<name>A0AAP5BK76_9BURK</name>
<feature type="region of interest" description="Disordered" evidence="1">
    <location>
        <begin position="41"/>
        <end position="62"/>
    </location>
</feature>
<dbReference type="EMBL" id="JAMXWF010000036">
    <property type="protein sequence ID" value="MDQ6411900.1"/>
    <property type="molecule type" value="Genomic_DNA"/>
</dbReference>
<dbReference type="Proteomes" id="UP001209412">
    <property type="component" value="Unassembled WGS sequence"/>
</dbReference>
<dbReference type="Proteomes" id="UP001242288">
    <property type="component" value="Unassembled WGS sequence"/>
</dbReference>
<comment type="caution">
    <text evidence="4">The sequence shown here is derived from an EMBL/GenBank/DDBJ whole genome shotgun (WGS) entry which is preliminary data.</text>
</comment>
<dbReference type="RefSeq" id="WP_266260853.1">
    <property type="nucleotide sequence ID" value="NZ_JAMXWF010000036.1"/>
</dbReference>
<keyword evidence="2" id="KW-0472">Membrane</keyword>
<evidence type="ECO:0000313" key="6">
    <source>
        <dbReference type="Proteomes" id="UP001242288"/>
    </source>
</evidence>
<evidence type="ECO:0000256" key="2">
    <source>
        <dbReference type="SAM" id="Phobius"/>
    </source>
</evidence>
<accession>A0AAP5BK76</accession>
<evidence type="ECO:0000313" key="5">
    <source>
        <dbReference type="Proteomes" id="UP001209412"/>
    </source>
</evidence>
<evidence type="ECO:0000313" key="4">
    <source>
        <dbReference type="EMBL" id="MDQ6411900.1"/>
    </source>
</evidence>
<proteinExistence type="predicted"/>
<evidence type="ECO:0000256" key="1">
    <source>
        <dbReference type="SAM" id="MobiDB-lite"/>
    </source>
</evidence>
<reference evidence="4" key="1">
    <citation type="submission" date="2022-06" db="EMBL/GenBank/DDBJ databases">
        <title>PHB producers.</title>
        <authorList>
            <person name="Besaury L."/>
        </authorList>
    </citation>
    <scope>NUCLEOTIDE SEQUENCE</scope>
    <source>
        <strain evidence="4 5">SEWS6</strain>
    </source>
</reference>